<dbReference type="InterPro" id="IPR058532">
    <property type="entry name" value="YjbR/MT2646/Rv2570-like"/>
</dbReference>
<dbReference type="SUPFAM" id="SSF142906">
    <property type="entry name" value="YjbR-like"/>
    <property type="match status" value="1"/>
</dbReference>
<protein>
    <recommendedName>
        <fullName evidence="3">MmcQ protein</fullName>
    </recommendedName>
</protein>
<dbReference type="OrthoDB" id="9789813at2"/>
<gene>
    <name evidence="1" type="ORF">I568_02264</name>
</gene>
<keyword evidence="2" id="KW-1185">Reference proteome</keyword>
<dbReference type="PANTHER" id="PTHR35145:SF1">
    <property type="entry name" value="CYTOPLASMIC PROTEIN"/>
    <property type="match status" value="1"/>
</dbReference>
<dbReference type="Proteomes" id="UP000014113">
    <property type="component" value="Unassembled WGS sequence"/>
</dbReference>
<dbReference type="PATRIC" id="fig|1121865.3.peg.1978"/>
<evidence type="ECO:0000313" key="2">
    <source>
        <dbReference type="Proteomes" id="UP000014113"/>
    </source>
</evidence>
<dbReference type="Gene3D" id="3.90.1150.30">
    <property type="match status" value="1"/>
</dbReference>
<dbReference type="Pfam" id="PF04237">
    <property type="entry name" value="YjbR"/>
    <property type="match status" value="1"/>
</dbReference>
<dbReference type="PANTHER" id="PTHR35145">
    <property type="entry name" value="CYTOPLASMIC PROTEIN-RELATED"/>
    <property type="match status" value="1"/>
</dbReference>
<dbReference type="InterPro" id="IPR038056">
    <property type="entry name" value="YjbR-like_sf"/>
</dbReference>
<comment type="caution">
    <text evidence="1">The sequence shown here is derived from an EMBL/GenBank/DDBJ whole genome shotgun (WGS) entry which is preliminary data.</text>
</comment>
<dbReference type="AlphaFoldDB" id="S0K217"/>
<organism evidence="1 2">
    <name type="scientific">Enterococcus columbae DSM 7374 = ATCC 51263</name>
    <dbReference type="NCBI Taxonomy" id="1121865"/>
    <lineage>
        <taxon>Bacteria</taxon>
        <taxon>Bacillati</taxon>
        <taxon>Bacillota</taxon>
        <taxon>Bacilli</taxon>
        <taxon>Lactobacillales</taxon>
        <taxon>Enterococcaceae</taxon>
        <taxon>Enterococcus</taxon>
    </lineage>
</organism>
<name>S0K217_9ENTE</name>
<sequence>MDKTALFTWLDQRFSTKPEYLFKKHPEYAVFRHLKNKKWYALYMEVYPSVFNIDKQETWPILNVKLNPELIELLRLQPGYYPAYHMNKNYWLSIHLTAITLEELIPLIEESYYLTMEKRKK</sequence>
<reference evidence="1 2" key="1">
    <citation type="submission" date="2013-03" db="EMBL/GenBank/DDBJ databases">
        <title>The Genome Sequence of Enterococcus columbae ATCC_51263 (PacBio/Illumina hybrid assembly).</title>
        <authorList>
            <consortium name="The Broad Institute Genomics Platform"/>
            <consortium name="The Broad Institute Genome Sequencing Center for Infectious Disease"/>
            <person name="Earl A."/>
            <person name="Russ C."/>
            <person name="Gilmore M."/>
            <person name="Surin D."/>
            <person name="Walker B."/>
            <person name="Young S."/>
            <person name="Zeng Q."/>
            <person name="Gargeya S."/>
            <person name="Fitzgerald M."/>
            <person name="Haas B."/>
            <person name="Abouelleil A."/>
            <person name="Allen A.W."/>
            <person name="Alvarado L."/>
            <person name="Arachchi H.M."/>
            <person name="Berlin A.M."/>
            <person name="Chapman S.B."/>
            <person name="Gainer-Dewar J."/>
            <person name="Goldberg J."/>
            <person name="Griggs A."/>
            <person name="Gujja S."/>
            <person name="Hansen M."/>
            <person name="Howarth C."/>
            <person name="Imamovic A."/>
            <person name="Ireland A."/>
            <person name="Larimer J."/>
            <person name="McCowan C."/>
            <person name="Murphy C."/>
            <person name="Pearson M."/>
            <person name="Poon T.W."/>
            <person name="Priest M."/>
            <person name="Roberts A."/>
            <person name="Saif S."/>
            <person name="Shea T."/>
            <person name="Sisk P."/>
            <person name="Sykes S."/>
            <person name="Wortman J."/>
            <person name="Nusbaum C."/>
            <person name="Birren B."/>
        </authorList>
    </citation>
    <scope>NUCLEOTIDE SEQUENCE [LARGE SCALE GENOMIC DNA]</scope>
    <source>
        <strain evidence="1 2">ATCC 51263</strain>
    </source>
</reference>
<dbReference type="STRING" id="1121865.OMW_02031"/>
<dbReference type="RefSeq" id="WP_016184137.1">
    <property type="nucleotide sequence ID" value="NZ_JXKI01000010.1"/>
</dbReference>
<evidence type="ECO:0008006" key="3">
    <source>
        <dbReference type="Google" id="ProtNLM"/>
    </source>
</evidence>
<dbReference type="eggNOG" id="COG2315">
    <property type="taxonomic scope" value="Bacteria"/>
</dbReference>
<accession>S0K217</accession>
<dbReference type="EMBL" id="ASWJ01000011">
    <property type="protein sequence ID" value="EOW79913.1"/>
    <property type="molecule type" value="Genomic_DNA"/>
</dbReference>
<dbReference type="InterPro" id="IPR007351">
    <property type="entry name" value="YjbR"/>
</dbReference>
<evidence type="ECO:0000313" key="1">
    <source>
        <dbReference type="EMBL" id="EOW79913.1"/>
    </source>
</evidence>
<proteinExistence type="predicted"/>